<organism evidence="6 7">
    <name type="scientific">Nesterenkonia halobia</name>
    <dbReference type="NCBI Taxonomy" id="37922"/>
    <lineage>
        <taxon>Bacteria</taxon>
        <taxon>Bacillati</taxon>
        <taxon>Actinomycetota</taxon>
        <taxon>Actinomycetes</taxon>
        <taxon>Micrococcales</taxon>
        <taxon>Micrococcaceae</taxon>
        <taxon>Nesterenkonia</taxon>
    </lineage>
</organism>
<dbReference type="RefSeq" id="WP_344719233.1">
    <property type="nucleotide sequence ID" value="NZ_BAAAYG010000004.1"/>
</dbReference>
<sequence>MTTIVAVENLSKRYGSVDACQDISFVTEAGQCVGLLGPNGAGKTSLLSCMVGIKLPSDGTVRIDGQPPTHLVGGGALLGYVFDPPSLTTDFTGEGCLVWEALAQGLSRETAREAVRQYGISDYAHRRVGKMSTGQRQRVAIAAALVGDPDVLILDEPTNGLDIEATRWLRELIVDRTREGKTTIVSSHQLGEIRRVVDRVVVVNKTLRYDGPTPEGSAEEMESWYLNMAGREQETIG</sequence>
<dbReference type="InterPro" id="IPR003593">
    <property type="entry name" value="AAA+_ATPase"/>
</dbReference>
<name>A0ABP6REJ7_9MICC</name>
<dbReference type="Proteomes" id="UP001501736">
    <property type="component" value="Unassembled WGS sequence"/>
</dbReference>
<evidence type="ECO:0000313" key="6">
    <source>
        <dbReference type="EMBL" id="GAA3283337.1"/>
    </source>
</evidence>
<dbReference type="Gene3D" id="3.40.50.300">
    <property type="entry name" value="P-loop containing nucleotide triphosphate hydrolases"/>
    <property type="match status" value="1"/>
</dbReference>
<evidence type="ECO:0000256" key="1">
    <source>
        <dbReference type="ARBA" id="ARBA00005417"/>
    </source>
</evidence>
<reference evidence="7" key="1">
    <citation type="journal article" date="2019" name="Int. J. Syst. Evol. Microbiol.">
        <title>The Global Catalogue of Microorganisms (GCM) 10K type strain sequencing project: providing services to taxonomists for standard genome sequencing and annotation.</title>
        <authorList>
            <consortium name="The Broad Institute Genomics Platform"/>
            <consortium name="The Broad Institute Genome Sequencing Center for Infectious Disease"/>
            <person name="Wu L."/>
            <person name="Ma J."/>
        </authorList>
    </citation>
    <scope>NUCLEOTIDE SEQUENCE [LARGE SCALE GENOMIC DNA]</scope>
    <source>
        <strain evidence="7">JCM 11483</strain>
    </source>
</reference>
<keyword evidence="2" id="KW-0813">Transport</keyword>
<accession>A0ABP6REJ7</accession>
<proteinExistence type="inferred from homology"/>
<evidence type="ECO:0000256" key="2">
    <source>
        <dbReference type="ARBA" id="ARBA00022448"/>
    </source>
</evidence>
<gene>
    <name evidence="6" type="ORF">GCM10020260_11940</name>
</gene>
<evidence type="ECO:0000256" key="3">
    <source>
        <dbReference type="ARBA" id="ARBA00022741"/>
    </source>
</evidence>
<feature type="domain" description="ABC transporter" evidence="5">
    <location>
        <begin position="5"/>
        <end position="230"/>
    </location>
</feature>
<dbReference type="PROSITE" id="PS50893">
    <property type="entry name" value="ABC_TRANSPORTER_2"/>
    <property type="match status" value="1"/>
</dbReference>
<evidence type="ECO:0000259" key="5">
    <source>
        <dbReference type="PROSITE" id="PS50893"/>
    </source>
</evidence>
<comment type="caution">
    <text evidence="6">The sequence shown here is derived from an EMBL/GenBank/DDBJ whole genome shotgun (WGS) entry which is preliminary data.</text>
</comment>
<comment type="similarity">
    <text evidence="1">Belongs to the ABC transporter superfamily.</text>
</comment>
<keyword evidence="7" id="KW-1185">Reference proteome</keyword>
<dbReference type="SUPFAM" id="SSF52540">
    <property type="entry name" value="P-loop containing nucleoside triphosphate hydrolases"/>
    <property type="match status" value="1"/>
</dbReference>
<dbReference type="EMBL" id="BAAAYG010000004">
    <property type="protein sequence ID" value="GAA3283337.1"/>
    <property type="molecule type" value="Genomic_DNA"/>
</dbReference>
<dbReference type="InterPro" id="IPR027417">
    <property type="entry name" value="P-loop_NTPase"/>
</dbReference>
<evidence type="ECO:0000313" key="7">
    <source>
        <dbReference type="Proteomes" id="UP001501736"/>
    </source>
</evidence>
<dbReference type="InterPro" id="IPR003439">
    <property type="entry name" value="ABC_transporter-like_ATP-bd"/>
</dbReference>
<dbReference type="SMART" id="SM00382">
    <property type="entry name" value="AAA"/>
    <property type="match status" value="1"/>
</dbReference>
<evidence type="ECO:0000256" key="4">
    <source>
        <dbReference type="ARBA" id="ARBA00022840"/>
    </source>
</evidence>
<dbReference type="PANTHER" id="PTHR43335">
    <property type="entry name" value="ABC TRANSPORTER, ATP-BINDING PROTEIN"/>
    <property type="match status" value="1"/>
</dbReference>
<keyword evidence="3" id="KW-0547">Nucleotide-binding</keyword>
<protein>
    <recommendedName>
        <fullName evidence="5">ABC transporter domain-containing protein</fullName>
    </recommendedName>
</protein>
<dbReference type="Pfam" id="PF00005">
    <property type="entry name" value="ABC_tran"/>
    <property type="match status" value="1"/>
</dbReference>
<keyword evidence="4" id="KW-0067">ATP-binding</keyword>